<dbReference type="InterPro" id="IPR001487">
    <property type="entry name" value="Bromodomain"/>
</dbReference>
<dbReference type="InterPro" id="IPR036427">
    <property type="entry name" value="Bromodomain-like_sf"/>
</dbReference>
<dbReference type="InterPro" id="IPR018359">
    <property type="entry name" value="Bromodomain_CS"/>
</dbReference>
<dbReference type="PRINTS" id="PR00503">
    <property type="entry name" value="BROMODOMAIN"/>
</dbReference>
<feature type="compositionally biased region" description="Polar residues" evidence="12">
    <location>
        <begin position="694"/>
        <end position="709"/>
    </location>
</feature>
<dbReference type="Pfam" id="PF10513">
    <property type="entry name" value="EPL1"/>
    <property type="match status" value="1"/>
</dbReference>
<feature type="region of interest" description="Disordered" evidence="12">
    <location>
        <begin position="978"/>
        <end position="1048"/>
    </location>
</feature>
<feature type="compositionally biased region" description="Low complexity" evidence="12">
    <location>
        <begin position="907"/>
        <end position="928"/>
    </location>
</feature>
<evidence type="ECO:0000256" key="12">
    <source>
        <dbReference type="SAM" id="MobiDB-lite"/>
    </source>
</evidence>
<feature type="compositionally biased region" description="Basic and acidic residues" evidence="12">
    <location>
        <begin position="680"/>
        <end position="693"/>
    </location>
</feature>
<evidence type="ECO:0000256" key="7">
    <source>
        <dbReference type="ARBA" id="ARBA00022990"/>
    </source>
</evidence>
<dbReference type="SMART" id="SM00297">
    <property type="entry name" value="BROMO"/>
    <property type="match status" value="1"/>
</dbReference>
<feature type="region of interest" description="Disordered" evidence="12">
    <location>
        <begin position="622"/>
        <end position="663"/>
    </location>
</feature>
<feature type="region of interest" description="Disordered" evidence="12">
    <location>
        <begin position="20"/>
        <end position="41"/>
    </location>
</feature>
<dbReference type="GO" id="GO:0008270">
    <property type="term" value="F:zinc ion binding"/>
    <property type="evidence" value="ECO:0007669"/>
    <property type="project" value="UniProtKB-KW"/>
</dbReference>
<sequence>MGRGGHAEVVATAPALPQVSFQKIDNDESTQPSGVSDASARPYGYNDFSDFNRPDQYIRHIEPLEIDLERQVEYDMDEQDQEWLDAVNADRKHQQLDKISYEIFEVVMDRLEKDWFHLSKHIQKPDLALPSEDSTCAICDDSEGENSNAIVFCDGCNLAVHQDCYGIPYIPEGQWLCRKCTVSPENPVSCVLCPNEGGAFKQTDGAEWVHLLCAIWVSETRVSNDVFMEPIVGVESIPPTRWKLRCALCKVKEGACIQCVNKGCYTPFHVTCARKDKLLLPMKSAQGVEPGALSAFCDKHLPQEQKDIREAALNAEPEQEDEDQYESAHSKSARAYNKTYKPGPPLVPKIMLERILQYISKANIRKKPEFVALMCRYWSLKREARRGAPLLKRLHLEPWTASTVSHTHGEEEKHMKLEQLQHLRKDLEQLRELAHLTYKRENLKSKQAIIINNVITQAFVPHQQAFREVMRHIDQKDQSGHFKNPVNKRDVPDYFDVVKKPMSWSQIEAKVEGFQYWDVQAFKDDIQLVLDNAMLYNRQGTPFYKTAERIQKSLHSHLEKLNQLPSVPNTTPSADGSLPPIGDLEPPLEILDLLLSTEAIQDDTELILSADPITSLFNFEFEKLKPPPPDPEQVKAETRRIAKERDRAKQKEKREMMKEKKLMEKEKRVLDLEKRRIQRQEQKAQAAAERDASTAETLSSYSVTESASAPTDDYEISVPRTRGAVAAAAASEANASQAGPSASVSVQSRGRRTRRTTSDPPLSTRASPKASSSAPVTQTSEPLRSPASIPAPGEIPLVEHVDERGSFTMFEQGWILPVGQKRGGRSSVERPAAPPPRKRIRLDRGTSRLSVFSTPASENQTLQTGSPRPDEPRRASMSSSLNHADNSMDVDGVEPPPSRGTRANANISSGSGPSRLRPPSRIGPEQIEIPPPNIIHTSDGRVIVEELDSPSIRKMKRLRAREEMQMLEMLAANAAATVEPVASTSQIEAQDVEPLSPMSASPEPEDDSHFPPSLQPADIASAASADVDADGDVEMNESDAEGDRASELSVLSDVEQEPADLVVEPIQSAPDHEMDEQAVAETPSQTNPSQTSAKGKQPERSNGGSGSASQYRTERDRQKDLGKMVLPPGFKKLEPGTLVWAKAASFPWWPAIVYDDKDLDIPPNVLAETLQQRKKGKGKGFLYIVRFFDEGKARWQYLPMEKMRQLGEIKELDQDMLAKNSVRQGKGWGKRSAHAECQRAYRYAFS</sequence>
<evidence type="ECO:0000256" key="1">
    <source>
        <dbReference type="ARBA" id="ARBA00004123"/>
    </source>
</evidence>
<dbReference type="InterPro" id="IPR050701">
    <property type="entry name" value="Histone_Mod_Regulator"/>
</dbReference>
<keyword evidence="4" id="KW-0677">Repeat</keyword>
<dbReference type="CDD" id="cd04369">
    <property type="entry name" value="Bromodomain"/>
    <property type="match status" value="1"/>
</dbReference>
<dbReference type="FunFam" id="3.30.40.10:FF:000008">
    <property type="entry name" value="Bromodomain containing 1, isoform CRA_a"/>
    <property type="match status" value="1"/>
</dbReference>
<dbReference type="InterPro" id="IPR034732">
    <property type="entry name" value="EPHD"/>
</dbReference>
<feature type="compositionally biased region" description="Basic and acidic residues" evidence="12">
    <location>
        <begin position="1112"/>
        <end position="1122"/>
    </location>
</feature>
<dbReference type="PANTHER" id="PTHR13793">
    <property type="entry name" value="PHD FINGER PROTEINS"/>
    <property type="match status" value="1"/>
</dbReference>
<name>A0AAW0C180_9AGAR</name>
<evidence type="ECO:0000259" key="16">
    <source>
        <dbReference type="PROSITE" id="PS51805"/>
    </source>
</evidence>
<dbReference type="InterPro" id="IPR000313">
    <property type="entry name" value="PWWP_dom"/>
</dbReference>
<feature type="compositionally biased region" description="Low complexity" evidence="12">
    <location>
        <begin position="727"/>
        <end position="748"/>
    </location>
</feature>
<dbReference type="InterPro" id="IPR019542">
    <property type="entry name" value="Enhancer_polycomb-like_N"/>
</dbReference>
<gene>
    <name evidence="17" type="ORF">R3P38DRAFT_2923696</name>
</gene>
<keyword evidence="5 11" id="KW-0863">Zinc-finger</keyword>
<dbReference type="PROSITE" id="PS50812">
    <property type="entry name" value="PWWP"/>
    <property type="match status" value="1"/>
</dbReference>
<dbReference type="Pfam" id="PF00439">
    <property type="entry name" value="Bromodomain"/>
    <property type="match status" value="1"/>
</dbReference>
<dbReference type="Proteomes" id="UP001362999">
    <property type="component" value="Unassembled WGS sequence"/>
</dbReference>
<dbReference type="FunFam" id="3.30.40.10:FF:000007">
    <property type="entry name" value="Bromodomain containing 1, isoform CRA_b"/>
    <property type="match status" value="1"/>
</dbReference>
<dbReference type="InterPro" id="IPR001965">
    <property type="entry name" value="Znf_PHD"/>
</dbReference>
<feature type="domain" description="PHD-type" evidence="14">
    <location>
        <begin position="133"/>
        <end position="183"/>
    </location>
</feature>
<feature type="compositionally biased region" description="Polar residues" evidence="12">
    <location>
        <begin position="20"/>
        <end position="36"/>
    </location>
</feature>
<dbReference type="InterPro" id="IPR013083">
    <property type="entry name" value="Znf_RING/FYVE/PHD"/>
</dbReference>
<feature type="region of interest" description="Disordered" evidence="12">
    <location>
        <begin position="315"/>
        <end position="337"/>
    </location>
</feature>
<feature type="domain" description="Bromo" evidence="13">
    <location>
        <begin position="474"/>
        <end position="544"/>
    </location>
</feature>
<evidence type="ECO:0000256" key="10">
    <source>
        <dbReference type="PROSITE-ProRule" id="PRU00035"/>
    </source>
</evidence>
<dbReference type="PROSITE" id="PS01359">
    <property type="entry name" value="ZF_PHD_1"/>
    <property type="match status" value="1"/>
</dbReference>
<evidence type="ECO:0000259" key="15">
    <source>
        <dbReference type="PROSITE" id="PS50812"/>
    </source>
</evidence>
<dbReference type="PANTHER" id="PTHR13793:SF107">
    <property type="entry name" value="BROMODOMAIN-CONTAINING PROTEIN HOMOLOG"/>
    <property type="match status" value="1"/>
</dbReference>
<dbReference type="InterPro" id="IPR019787">
    <property type="entry name" value="Znf_PHD-finger"/>
</dbReference>
<comment type="subcellular location">
    <subcellularLocation>
        <location evidence="1">Nucleus</location>
    </subcellularLocation>
</comment>
<dbReference type="GO" id="GO:0006357">
    <property type="term" value="P:regulation of transcription by RNA polymerase II"/>
    <property type="evidence" value="ECO:0007669"/>
    <property type="project" value="TreeGrafter"/>
</dbReference>
<dbReference type="Pfam" id="PF13832">
    <property type="entry name" value="zf-HC5HC2H_2"/>
    <property type="match status" value="1"/>
</dbReference>
<keyword evidence="6" id="KW-0862">Zinc</keyword>
<dbReference type="Pfam" id="PF00855">
    <property type="entry name" value="PWWP"/>
    <property type="match status" value="1"/>
</dbReference>
<accession>A0AAW0C180</accession>
<reference evidence="17 18" key="1">
    <citation type="journal article" date="2024" name="J Genomics">
        <title>Draft genome sequencing and assembly of Favolaschia claudopus CIRM-BRFM 2984 isolated from oak limbs.</title>
        <authorList>
            <person name="Navarro D."/>
            <person name="Drula E."/>
            <person name="Chaduli D."/>
            <person name="Cazenave R."/>
            <person name="Ahrendt S."/>
            <person name="Wang J."/>
            <person name="Lipzen A."/>
            <person name="Daum C."/>
            <person name="Barry K."/>
            <person name="Grigoriev I.V."/>
            <person name="Favel A."/>
            <person name="Rosso M.N."/>
            <person name="Martin F."/>
        </authorList>
    </citation>
    <scope>NUCLEOTIDE SEQUENCE [LARGE SCALE GENOMIC DNA]</scope>
    <source>
        <strain evidence="17 18">CIRM-BRFM 2984</strain>
    </source>
</reference>
<dbReference type="PROSITE" id="PS00633">
    <property type="entry name" value="BROMODOMAIN_1"/>
    <property type="match status" value="1"/>
</dbReference>
<dbReference type="InterPro" id="IPR011011">
    <property type="entry name" value="Znf_FYVE_PHD"/>
</dbReference>
<dbReference type="EMBL" id="JAWWNJ010000024">
    <property type="protein sequence ID" value="KAK7031458.1"/>
    <property type="molecule type" value="Genomic_DNA"/>
</dbReference>
<keyword evidence="2" id="KW-0597">Phosphoprotein</keyword>
<feature type="region of interest" description="Disordered" evidence="12">
    <location>
        <begin position="815"/>
        <end position="942"/>
    </location>
</feature>
<feature type="domain" description="PHD-type" evidence="16">
    <location>
        <begin position="187"/>
        <end position="301"/>
    </location>
</feature>
<comment type="caution">
    <text evidence="17">The sequence shown here is derived from an EMBL/GenBank/DDBJ whole genome shotgun (WGS) entry which is preliminary data.</text>
</comment>
<dbReference type="GO" id="GO:0005634">
    <property type="term" value="C:nucleus"/>
    <property type="evidence" value="ECO:0007669"/>
    <property type="project" value="UniProtKB-SubCell"/>
</dbReference>
<evidence type="ECO:0000259" key="13">
    <source>
        <dbReference type="PROSITE" id="PS50014"/>
    </source>
</evidence>
<dbReference type="Pfam" id="PF13831">
    <property type="entry name" value="PHD_2"/>
    <property type="match status" value="1"/>
</dbReference>
<dbReference type="Gene3D" id="1.20.920.10">
    <property type="entry name" value="Bromodomain-like"/>
    <property type="match status" value="1"/>
</dbReference>
<feature type="compositionally biased region" description="Polar residues" evidence="12">
    <location>
        <begin position="1082"/>
        <end position="1094"/>
    </location>
</feature>
<feature type="compositionally biased region" description="Polar residues" evidence="12">
    <location>
        <begin position="876"/>
        <end position="885"/>
    </location>
</feature>
<keyword evidence="18" id="KW-1185">Reference proteome</keyword>
<evidence type="ECO:0000259" key="14">
    <source>
        <dbReference type="PROSITE" id="PS50016"/>
    </source>
</evidence>
<evidence type="ECO:0000256" key="6">
    <source>
        <dbReference type="ARBA" id="ARBA00022833"/>
    </source>
</evidence>
<dbReference type="PROSITE" id="PS50016">
    <property type="entry name" value="ZF_PHD_2"/>
    <property type="match status" value="1"/>
</dbReference>
<feature type="compositionally biased region" description="Acidic residues" evidence="12">
    <location>
        <begin position="1027"/>
        <end position="1040"/>
    </location>
</feature>
<dbReference type="PROSITE" id="PS51805">
    <property type="entry name" value="EPHD"/>
    <property type="match status" value="1"/>
</dbReference>
<dbReference type="AlphaFoldDB" id="A0AAW0C180"/>
<dbReference type="Gene3D" id="3.30.40.10">
    <property type="entry name" value="Zinc/RING finger domain, C3HC4 (zinc finger)"/>
    <property type="match status" value="2"/>
</dbReference>
<proteinExistence type="predicted"/>
<evidence type="ECO:0000313" key="17">
    <source>
        <dbReference type="EMBL" id="KAK7031458.1"/>
    </source>
</evidence>
<dbReference type="PROSITE" id="PS50014">
    <property type="entry name" value="BROMODOMAIN_2"/>
    <property type="match status" value="1"/>
</dbReference>
<evidence type="ECO:0000256" key="11">
    <source>
        <dbReference type="PROSITE-ProRule" id="PRU00146"/>
    </source>
</evidence>
<feature type="compositionally biased region" description="Basic and acidic residues" evidence="12">
    <location>
        <begin position="632"/>
        <end position="663"/>
    </location>
</feature>
<organism evidence="17 18">
    <name type="scientific">Favolaschia claudopus</name>
    <dbReference type="NCBI Taxonomy" id="2862362"/>
    <lineage>
        <taxon>Eukaryota</taxon>
        <taxon>Fungi</taxon>
        <taxon>Dikarya</taxon>
        <taxon>Basidiomycota</taxon>
        <taxon>Agaricomycotina</taxon>
        <taxon>Agaricomycetes</taxon>
        <taxon>Agaricomycetidae</taxon>
        <taxon>Agaricales</taxon>
        <taxon>Marasmiineae</taxon>
        <taxon>Mycenaceae</taxon>
        <taxon>Favolaschia</taxon>
    </lineage>
</organism>
<dbReference type="SMART" id="SM00293">
    <property type="entry name" value="PWWP"/>
    <property type="match status" value="1"/>
</dbReference>
<evidence type="ECO:0000256" key="8">
    <source>
        <dbReference type="ARBA" id="ARBA00023117"/>
    </source>
</evidence>
<feature type="region of interest" description="Disordered" evidence="12">
    <location>
        <begin position="727"/>
        <end position="797"/>
    </location>
</feature>
<dbReference type="Gene3D" id="2.30.30.140">
    <property type="match status" value="1"/>
</dbReference>
<keyword evidence="9" id="KW-0539">Nucleus</keyword>
<keyword evidence="7" id="KW-0007">Acetylation</keyword>
<dbReference type="SUPFAM" id="SSF57903">
    <property type="entry name" value="FYVE/PHD zinc finger"/>
    <property type="match status" value="1"/>
</dbReference>
<keyword evidence="8 10" id="KW-0103">Bromodomain</keyword>
<dbReference type="SUPFAM" id="SSF63748">
    <property type="entry name" value="Tudor/PWWP/MBT"/>
    <property type="match status" value="1"/>
</dbReference>
<keyword evidence="3" id="KW-0479">Metal-binding</keyword>
<evidence type="ECO:0000313" key="18">
    <source>
        <dbReference type="Proteomes" id="UP001362999"/>
    </source>
</evidence>
<feature type="domain" description="PWWP" evidence="15">
    <location>
        <begin position="1135"/>
        <end position="1209"/>
    </location>
</feature>
<evidence type="ECO:0000256" key="2">
    <source>
        <dbReference type="ARBA" id="ARBA00022553"/>
    </source>
</evidence>
<feature type="compositionally biased region" description="Low complexity" evidence="12">
    <location>
        <begin position="1017"/>
        <end position="1026"/>
    </location>
</feature>
<feature type="compositionally biased region" description="Polar residues" evidence="12">
    <location>
        <begin position="769"/>
        <end position="782"/>
    </location>
</feature>
<protein>
    <submittedName>
        <fullName evidence="17">Bromodomain and phd finger-containing protein 3</fullName>
    </submittedName>
</protein>
<feature type="region of interest" description="Disordered" evidence="12">
    <location>
        <begin position="1073"/>
        <end position="1123"/>
    </location>
</feature>
<evidence type="ECO:0000256" key="4">
    <source>
        <dbReference type="ARBA" id="ARBA00022737"/>
    </source>
</evidence>
<dbReference type="InterPro" id="IPR019786">
    <property type="entry name" value="Zinc_finger_PHD-type_CS"/>
</dbReference>
<evidence type="ECO:0000256" key="3">
    <source>
        <dbReference type="ARBA" id="ARBA00022723"/>
    </source>
</evidence>
<dbReference type="CDD" id="cd15492">
    <property type="entry name" value="PHD_BRPF_JADE_like"/>
    <property type="match status" value="1"/>
</dbReference>
<feature type="compositionally biased region" description="Polar residues" evidence="12">
    <location>
        <begin position="847"/>
        <end position="866"/>
    </location>
</feature>
<evidence type="ECO:0000256" key="5">
    <source>
        <dbReference type="ARBA" id="ARBA00022771"/>
    </source>
</evidence>
<dbReference type="SUPFAM" id="SSF47370">
    <property type="entry name" value="Bromodomain"/>
    <property type="match status" value="1"/>
</dbReference>
<evidence type="ECO:0000256" key="9">
    <source>
        <dbReference type="ARBA" id="ARBA00023242"/>
    </source>
</evidence>
<dbReference type="GO" id="GO:0006325">
    <property type="term" value="P:chromatin organization"/>
    <property type="evidence" value="ECO:0007669"/>
    <property type="project" value="UniProtKB-ARBA"/>
</dbReference>
<dbReference type="SMART" id="SM00249">
    <property type="entry name" value="PHD"/>
    <property type="match status" value="2"/>
</dbReference>
<feature type="region of interest" description="Disordered" evidence="12">
    <location>
        <begin position="680"/>
        <end position="715"/>
    </location>
</feature>